<dbReference type="PANTHER" id="PTHR41309:SF2">
    <property type="entry name" value="MEMBRANE PROTEIN"/>
    <property type="match status" value="1"/>
</dbReference>
<keyword evidence="1" id="KW-0812">Transmembrane</keyword>
<dbReference type="Proteomes" id="UP001144612">
    <property type="component" value="Unassembled WGS sequence"/>
</dbReference>
<keyword evidence="3" id="KW-1185">Reference proteome</keyword>
<sequence>MINLIKKDLALNVNKRTLWVFIVYFFIIVITSESYLPSNNKYIIIVSTMAYFIAAASFSFDDRLKGDYIINSLPIKRKDIVLAKYVSIILYTIVALVFTGVLGGLISYIGIFENLDYINLNVISKSMIAVFLMCSLNFPLYFTKGYRVGKIISFAIYFGFFAIANSLYGEVSTGLILKIKSIFNSSSTFLNGIVLVIMVCVFILSIFISIGIYEKKEL</sequence>
<feature type="transmembrane region" description="Helical" evidence="1">
    <location>
        <begin position="154"/>
        <end position="177"/>
    </location>
</feature>
<feature type="transmembrane region" description="Helical" evidence="1">
    <location>
        <begin position="42"/>
        <end position="60"/>
    </location>
</feature>
<evidence type="ECO:0000313" key="3">
    <source>
        <dbReference type="Proteomes" id="UP001144612"/>
    </source>
</evidence>
<feature type="transmembrane region" description="Helical" evidence="1">
    <location>
        <begin position="18"/>
        <end position="36"/>
    </location>
</feature>
<feature type="transmembrane region" description="Helical" evidence="1">
    <location>
        <begin position="123"/>
        <end position="142"/>
    </location>
</feature>
<comment type="caution">
    <text evidence="2">The sequence shown here is derived from an EMBL/GenBank/DDBJ whole genome shotgun (WGS) entry which is preliminary data.</text>
</comment>
<dbReference type="PANTHER" id="PTHR41309">
    <property type="entry name" value="MEMBRANE PROTEIN-RELATED"/>
    <property type="match status" value="1"/>
</dbReference>
<feature type="transmembrane region" description="Helical" evidence="1">
    <location>
        <begin position="189"/>
        <end position="213"/>
    </location>
</feature>
<dbReference type="RefSeq" id="WP_268062795.1">
    <property type="nucleotide sequence ID" value="NZ_JAPQFJ010000026.1"/>
</dbReference>
<protein>
    <submittedName>
        <fullName evidence="2">ABC-2 transporter permease</fullName>
    </submittedName>
</protein>
<reference evidence="2" key="1">
    <citation type="submission" date="2022-12" db="EMBL/GenBank/DDBJ databases">
        <title>Clostridium sp. nov., isolated from industrial wastewater.</title>
        <authorList>
            <person name="Jiayan W."/>
        </authorList>
    </citation>
    <scope>NUCLEOTIDE SEQUENCE</scope>
    <source>
        <strain evidence="2">ZC22-4</strain>
    </source>
</reference>
<gene>
    <name evidence="2" type="ORF">OW729_17235</name>
</gene>
<evidence type="ECO:0000313" key="2">
    <source>
        <dbReference type="EMBL" id="MCY6960358.1"/>
    </source>
</evidence>
<evidence type="ECO:0000256" key="1">
    <source>
        <dbReference type="SAM" id="Phobius"/>
    </source>
</evidence>
<proteinExistence type="predicted"/>
<name>A0ABT4DDG0_9CLOT</name>
<dbReference type="EMBL" id="JAPQFJ010000026">
    <property type="protein sequence ID" value="MCY6960358.1"/>
    <property type="molecule type" value="Genomic_DNA"/>
</dbReference>
<keyword evidence="1" id="KW-1133">Transmembrane helix</keyword>
<keyword evidence="1" id="KW-0472">Membrane</keyword>
<accession>A0ABT4DDG0</accession>
<organism evidence="2 3">
    <name type="scientific">Clostridium brassicae</name>
    <dbReference type="NCBI Taxonomy" id="2999072"/>
    <lineage>
        <taxon>Bacteria</taxon>
        <taxon>Bacillati</taxon>
        <taxon>Bacillota</taxon>
        <taxon>Clostridia</taxon>
        <taxon>Eubacteriales</taxon>
        <taxon>Clostridiaceae</taxon>
        <taxon>Clostridium</taxon>
    </lineage>
</organism>
<dbReference type="InterPro" id="IPR025699">
    <property type="entry name" value="ABC2_memb-like"/>
</dbReference>
<dbReference type="Pfam" id="PF13346">
    <property type="entry name" value="ABC2_membrane_5"/>
    <property type="match status" value="1"/>
</dbReference>
<feature type="transmembrane region" description="Helical" evidence="1">
    <location>
        <begin position="81"/>
        <end position="111"/>
    </location>
</feature>